<dbReference type="InterPro" id="IPR011992">
    <property type="entry name" value="EF-hand-dom_pair"/>
</dbReference>
<keyword evidence="2" id="KW-1185">Reference proteome</keyword>
<evidence type="ECO:0000313" key="1">
    <source>
        <dbReference type="EMBL" id="CAB4044548.1"/>
    </source>
</evidence>
<reference evidence="1" key="1">
    <citation type="submission" date="2020-04" db="EMBL/GenBank/DDBJ databases">
        <authorList>
            <person name="Alioto T."/>
            <person name="Alioto T."/>
            <person name="Gomez Garrido J."/>
        </authorList>
    </citation>
    <scope>NUCLEOTIDE SEQUENCE</scope>
    <source>
        <strain evidence="1">A484AB</strain>
    </source>
</reference>
<accession>A0A6S7KKA7</accession>
<gene>
    <name evidence="1" type="ORF">PACLA_8A014897</name>
</gene>
<dbReference type="AlphaFoldDB" id="A0A6S7KKA7"/>
<evidence type="ECO:0000313" key="2">
    <source>
        <dbReference type="Proteomes" id="UP001152795"/>
    </source>
</evidence>
<dbReference type="InterPro" id="IPR002048">
    <property type="entry name" value="EF_hand_dom"/>
</dbReference>
<dbReference type="Pfam" id="PF13499">
    <property type="entry name" value="EF-hand_7"/>
    <property type="match status" value="1"/>
</dbReference>
<dbReference type="Proteomes" id="UP001152795">
    <property type="component" value="Unassembled WGS sequence"/>
</dbReference>
<name>A0A6S7KKA7_PARCT</name>
<dbReference type="CDD" id="cd00051">
    <property type="entry name" value="EFh"/>
    <property type="match status" value="1"/>
</dbReference>
<comment type="caution">
    <text evidence="1">The sequence shown here is derived from an EMBL/GenBank/DDBJ whole genome shotgun (WGS) entry which is preliminary data.</text>
</comment>
<dbReference type="InterPro" id="IPR018247">
    <property type="entry name" value="EF_Hand_1_Ca_BS"/>
</dbReference>
<dbReference type="GO" id="GO:0005509">
    <property type="term" value="F:calcium ion binding"/>
    <property type="evidence" value="ECO:0007669"/>
    <property type="project" value="InterPro"/>
</dbReference>
<dbReference type="EMBL" id="CACRXK020035351">
    <property type="protein sequence ID" value="CAB4044548.1"/>
    <property type="molecule type" value="Genomic_DNA"/>
</dbReference>
<dbReference type="PROSITE" id="PS00018">
    <property type="entry name" value="EF_HAND_1"/>
    <property type="match status" value="2"/>
</dbReference>
<dbReference type="OrthoDB" id="427950at2759"/>
<sequence>MPQCFRIRCGDARGYTRGVKTSREDAVKNTSERMLAVPWEEQKAMCYTAHNHIFDAIDSNQDGHISLEEFKVYFHVLAPDTSDADKLLSFNLIDVNHDGKLSREEFLEATLFEYLHGVQETKLSKVFYGPLLS</sequence>
<proteinExistence type="predicted"/>
<protein>
    <submittedName>
        <fullName evidence="1">Sarcoplasmic calcium-binding</fullName>
    </submittedName>
</protein>
<dbReference type="Gene3D" id="1.10.238.10">
    <property type="entry name" value="EF-hand"/>
    <property type="match status" value="1"/>
</dbReference>
<organism evidence="1 2">
    <name type="scientific">Paramuricea clavata</name>
    <name type="common">Red gorgonian</name>
    <name type="synonym">Violescent sea-whip</name>
    <dbReference type="NCBI Taxonomy" id="317549"/>
    <lineage>
        <taxon>Eukaryota</taxon>
        <taxon>Metazoa</taxon>
        <taxon>Cnidaria</taxon>
        <taxon>Anthozoa</taxon>
        <taxon>Octocorallia</taxon>
        <taxon>Malacalcyonacea</taxon>
        <taxon>Plexauridae</taxon>
        <taxon>Paramuricea</taxon>
    </lineage>
</organism>
<dbReference type="SUPFAM" id="SSF47473">
    <property type="entry name" value="EF-hand"/>
    <property type="match status" value="1"/>
</dbReference>
<dbReference type="PROSITE" id="PS50222">
    <property type="entry name" value="EF_HAND_2"/>
    <property type="match status" value="2"/>
</dbReference>